<dbReference type="OrthoDB" id="9787283at2"/>
<feature type="signal peptide" evidence="6">
    <location>
        <begin position="1"/>
        <end position="23"/>
    </location>
</feature>
<keyword evidence="5" id="KW-0449">Lipoprotein</keyword>
<proteinExistence type="predicted"/>
<keyword evidence="8" id="KW-1185">Reference proteome</keyword>
<evidence type="ECO:0000256" key="1">
    <source>
        <dbReference type="ARBA" id="ARBA00022475"/>
    </source>
</evidence>
<evidence type="ECO:0000256" key="5">
    <source>
        <dbReference type="ARBA" id="ARBA00023288"/>
    </source>
</evidence>
<name>A0A1X7KAC4_9BACL</name>
<reference evidence="7 8" key="1">
    <citation type="submission" date="2017-04" db="EMBL/GenBank/DDBJ databases">
        <authorList>
            <person name="Afonso C.L."/>
            <person name="Miller P.J."/>
            <person name="Scott M.A."/>
            <person name="Spackman E."/>
            <person name="Goraichik I."/>
            <person name="Dimitrov K.M."/>
            <person name="Suarez D.L."/>
            <person name="Swayne D.E."/>
        </authorList>
    </citation>
    <scope>NUCLEOTIDE SEQUENCE [LARGE SCALE GENOMIC DNA]</scope>
    <source>
        <strain evidence="7 8">11</strain>
    </source>
</reference>
<feature type="chain" id="PRO_5039143859" evidence="6">
    <location>
        <begin position="24"/>
        <end position="543"/>
    </location>
</feature>
<keyword evidence="4" id="KW-0564">Palmitate</keyword>
<dbReference type="AlphaFoldDB" id="A0A1X7KAC4"/>
<dbReference type="STRING" id="1852522.SAMN06295960_2247"/>
<evidence type="ECO:0000256" key="3">
    <source>
        <dbReference type="ARBA" id="ARBA00023136"/>
    </source>
</evidence>
<dbReference type="Pfam" id="PF01547">
    <property type="entry name" value="SBP_bac_1"/>
    <property type="match status" value="1"/>
</dbReference>
<evidence type="ECO:0000256" key="6">
    <source>
        <dbReference type="SAM" id="SignalP"/>
    </source>
</evidence>
<dbReference type="Proteomes" id="UP000193834">
    <property type="component" value="Unassembled WGS sequence"/>
</dbReference>
<dbReference type="InterPro" id="IPR006059">
    <property type="entry name" value="SBP"/>
</dbReference>
<dbReference type="Gene3D" id="3.40.190.10">
    <property type="entry name" value="Periplasmic binding protein-like II"/>
    <property type="match status" value="2"/>
</dbReference>
<dbReference type="PROSITE" id="PS51257">
    <property type="entry name" value="PROKAR_LIPOPROTEIN"/>
    <property type="match status" value="1"/>
</dbReference>
<sequence length="543" mass="61425">MRSKKWFALTLSVVLSFSLLVTACGGGSGSSDVADPAKVEERLQKMNAEGMPIAKETMNVKAFAAKLYASQDWNNLMLWKEYEKMTNIHIEWDTVATDGLKEKRNILMAGGDYPEMFFASAFAKTDLIKYGSQGTFLKLNDLIDKHAPNFKKIMNDYPIVKKGIAMPDGSIYGLPTIYDPAFKSLHYGTPWIKQDWLDNLGLKAPTNLDELYKVLKAFKENDPNKNGKQDEIPWGSRGVTAILNFLKGSFGLNKHGIANPHVDLGADGKLAFVPTDDRYKELLQYVNKLYKDGMFDKETFTMKDTDITSKASAGIYGVLDGVDPKAIYNQDGYVGIPAIEGPHGDRFLSNIGSPLGNLGMFVLTDKAENPEALIRWVDHLYSEEGVKMFFMGFEGVTYKVNDKGEYEYLEEITNNPNGLNLDQAVSQYLTWPGGYYPGIVKQQFFKGAEGLPSSVKNAEESEAFYVKEEDRWPSFNFTPEEQDELTTIQTDIHTFVDEMRDKFVSGEASFEQWDDYVKQIESMNVKRYLELYQQAYDRYSKEQ</sequence>
<accession>A0A1X7KAC4</accession>
<keyword evidence="3" id="KW-0472">Membrane</keyword>
<gene>
    <name evidence="7" type="ORF">SAMN06295960_2247</name>
</gene>
<keyword evidence="1" id="KW-1003">Cell membrane</keyword>
<dbReference type="RefSeq" id="WP_085494432.1">
    <property type="nucleotide sequence ID" value="NZ_FXAZ01000002.1"/>
</dbReference>
<organism evidence="7 8">
    <name type="scientific">Paenibacillus aquistagni</name>
    <dbReference type="NCBI Taxonomy" id="1852522"/>
    <lineage>
        <taxon>Bacteria</taxon>
        <taxon>Bacillati</taxon>
        <taxon>Bacillota</taxon>
        <taxon>Bacilli</taxon>
        <taxon>Bacillales</taxon>
        <taxon>Paenibacillaceae</taxon>
        <taxon>Paenibacillus</taxon>
    </lineage>
</organism>
<dbReference type="EMBL" id="FXAZ01000002">
    <property type="protein sequence ID" value="SMG37689.1"/>
    <property type="molecule type" value="Genomic_DNA"/>
</dbReference>
<dbReference type="SUPFAM" id="SSF53850">
    <property type="entry name" value="Periplasmic binding protein-like II"/>
    <property type="match status" value="1"/>
</dbReference>
<keyword evidence="2 6" id="KW-0732">Signal</keyword>
<dbReference type="PANTHER" id="PTHR43649:SF33">
    <property type="entry name" value="POLYGALACTURONAN_RHAMNOGALACTURONAN-BINDING PROTEIN YTCQ"/>
    <property type="match status" value="1"/>
</dbReference>
<evidence type="ECO:0000256" key="4">
    <source>
        <dbReference type="ARBA" id="ARBA00023139"/>
    </source>
</evidence>
<evidence type="ECO:0000256" key="2">
    <source>
        <dbReference type="ARBA" id="ARBA00022729"/>
    </source>
</evidence>
<evidence type="ECO:0000313" key="8">
    <source>
        <dbReference type="Proteomes" id="UP000193834"/>
    </source>
</evidence>
<evidence type="ECO:0000313" key="7">
    <source>
        <dbReference type="EMBL" id="SMG37689.1"/>
    </source>
</evidence>
<dbReference type="InterPro" id="IPR050490">
    <property type="entry name" value="Bact_solute-bd_prot1"/>
</dbReference>
<protein>
    <submittedName>
        <fullName evidence="7">Carbohydrate ABC transporter substrate-binding protein, CUT1 family</fullName>
    </submittedName>
</protein>
<dbReference type="PANTHER" id="PTHR43649">
    <property type="entry name" value="ARABINOSE-BINDING PROTEIN-RELATED"/>
    <property type="match status" value="1"/>
</dbReference>